<evidence type="ECO:0000313" key="7">
    <source>
        <dbReference type="Proteomes" id="UP000322000"/>
    </source>
</evidence>
<organism evidence="7 8">
    <name type="scientific">Trichoplusia ni</name>
    <name type="common">Cabbage looper</name>
    <dbReference type="NCBI Taxonomy" id="7111"/>
    <lineage>
        <taxon>Eukaryota</taxon>
        <taxon>Metazoa</taxon>
        <taxon>Ecdysozoa</taxon>
        <taxon>Arthropoda</taxon>
        <taxon>Hexapoda</taxon>
        <taxon>Insecta</taxon>
        <taxon>Pterygota</taxon>
        <taxon>Neoptera</taxon>
        <taxon>Endopterygota</taxon>
        <taxon>Lepidoptera</taxon>
        <taxon>Glossata</taxon>
        <taxon>Ditrysia</taxon>
        <taxon>Noctuoidea</taxon>
        <taxon>Noctuidae</taxon>
        <taxon>Plusiinae</taxon>
        <taxon>Trichoplusia</taxon>
    </lineage>
</organism>
<dbReference type="GO" id="GO:0003677">
    <property type="term" value="F:DNA binding"/>
    <property type="evidence" value="ECO:0007669"/>
    <property type="project" value="UniProtKB-UniRule"/>
</dbReference>
<keyword evidence="2 3" id="KW-0539">Nucleus</keyword>
<keyword evidence="4" id="KW-0175">Coiled coil</keyword>
<dbReference type="Gene3D" id="1.10.30.10">
    <property type="entry name" value="High mobility group box domain"/>
    <property type="match status" value="1"/>
</dbReference>
<feature type="compositionally biased region" description="Polar residues" evidence="5">
    <location>
        <begin position="40"/>
        <end position="54"/>
    </location>
</feature>
<dbReference type="GeneID" id="113499039"/>
<keyword evidence="7" id="KW-1185">Reference proteome</keyword>
<accession>A0A7E5W3G0</accession>
<evidence type="ECO:0000256" key="5">
    <source>
        <dbReference type="SAM" id="MobiDB-lite"/>
    </source>
</evidence>
<evidence type="ECO:0000256" key="2">
    <source>
        <dbReference type="ARBA" id="ARBA00023242"/>
    </source>
</evidence>
<dbReference type="FunCoup" id="A0A7E5W3G0">
    <property type="interactions" value="886"/>
</dbReference>
<dbReference type="CDD" id="cd21980">
    <property type="entry name" value="HMG-box_HMG20"/>
    <property type="match status" value="1"/>
</dbReference>
<evidence type="ECO:0000256" key="3">
    <source>
        <dbReference type="PROSITE-ProRule" id="PRU00267"/>
    </source>
</evidence>
<dbReference type="PANTHER" id="PTHR46040">
    <property type="entry name" value="HIGH MOBILITY GROUP PROTEIN 2"/>
    <property type="match status" value="1"/>
</dbReference>
<feature type="domain" description="HMG box" evidence="6">
    <location>
        <begin position="79"/>
        <end position="147"/>
    </location>
</feature>
<evidence type="ECO:0000259" key="6">
    <source>
        <dbReference type="PROSITE" id="PS50118"/>
    </source>
</evidence>
<dbReference type="Proteomes" id="UP000322000">
    <property type="component" value="Chromosome 11"/>
</dbReference>
<feature type="DNA-binding region" description="HMG box" evidence="3">
    <location>
        <begin position="79"/>
        <end position="147"/>
    </location>
</feature>
<feature type="region of interest" description="Disordered" evidence="5">
    <location>
        <begin position="1"/>
        <end position="84"/>
    </location>
</feature>
<dbReference type="InterPro" id="IPR009071">
    <property type="entry name" value="HMG_box_dom"/>
</dbReference>
<dbReference type="GO" id="GO:0005634">
    <property type="term" value="C:nucleus"/>
    <property type="evidence" value="ECO:0007669"/>
    <property type="project" value="UniProtKB-UniRule"/>
</dbReference>
<dbReference type="SUPFAM" id="SSF47095">
    <property type="entry name" value="HMG-box"/>
    <property type="match status" value="1"/>
</dbReference>
<dbReference type="OrthoDB" id="3213154at2759"/>
<dbReference type="Pfam" id="PF00505">
    <property type="entry name" value="HMG_box"/>
    <property type="match status" value="1"/>
</dbReference>
<dbReference type="GO" id="GO:0010468">
    <property type="term" value="P:regulation of gene expression"/>
    <property type="evidence" value="ECO:0007669"/>
    <property type="project" value="TreeGrafter"/>
</dbReference>
<dbReference type="SMART" id="SM00398">
    <property type="entry name" value="HMG"/>
    <property type="match status" value="1"/>
</dbReference>
<dbReference type="CTD" id="37407"/>
<reference evidence="8" key="1">
    <citation type="submission" date="2025-08" db="UniProtKB">
        <authorList>
            <consortium name="RefSeq"/>
        </authorList>
    </citation>
    <scope>IDENTIFICATION</scope>
</reference>
<dbReference type="AlphaFoldDB" id="A0A7E5W3G0"/>
<dbReference type="PROSITE" id="PS50118">
    <property type="entry name" value="HMG_BOX_2"/>
    <property type="match status" value="1"/>
</dbReference>
<gene>
    <name evidence="8" type="primary">LOC113499039</name>
</gene>
<dbReference type="InterPro" id="IPR051965">
    <property type="entry name" value="ChromReg_NeuronalGeneExpr"/>
</dbReference>
<dbReference type="KEGG" id="tnl:113499039"/>
<feature type="compositionally biased region" description="Polar residues" evidence="5">
    <location>
        <begin position="8"/>
        <end position="18"/>
    </location>
</feature>
<protein>
    <submittedName>
        <fullName evidence="8">High mobility group protein 20A</fullName>
    </submittedName>
</protein>
<keyword evidence="1 3" id="KW-0238">DNA-binding</keyword>
<evidence type="ECO:0000313" key="8">
    <source>
        <dbReference type="RefSeq" id="XP_026735168.1"/>
    </source>
</evidence>
<dbReference type="RefSeq" id="XP_026735168.1">
    <property type="nucleotide sequence ID" value="XM_026879367.1"/>
</dbReference>
<sequence>MEAEPTHNEQTSESPSGNNEDKSIAEELSPTANGPVAAPATTSDLATSSVQPNAKDTPKAISKKPKKRKPKVPRDVTAPRQPLTGYVRYLNERRDQLRAEQPDLGFAELTRQLASEWSKLPAEEKRQYLNAADQDKERYIKEWAEYKKTDAYKEFRQKQQMEHKDPIVSKKVKQNLPENPTPAVEKVPAATEQPTAATTNVSAPSAPVIVPRQQTPPRPRPCITPASGEDVNGGDTDIPIFTDQFLQHNKLRESELRQLRKANSDYEQQNAILQRHAEEVSGATSKLRAETAAAAERTAALLTHRRALVAALVQALQAVAIPGGPNGATEQNIDEYMEKLQGLAADGKNTAVVKQARDILNRIELPIN</sequence>
<evidence type="ECO:0000256" key="4">
    <source>
        <dbReference type="SAM" id="Coils"/>
    </source>
</evidence>
<feature type="coiled-coil region" evidence="4">
    <location>
        <begin position="249"/>
        <end position="279"/>
    </location>
</feature>
<dbReference type="PANTHER" id="PTHR46040:SF3">
    <property type="entry name" value="HIGH MOBILITY GROUP PROTEIN 2"/>
    <property type="match status" value="1"/>
</dbReference>
<evidence type="ECO:0000256" key="1">
    <source>
        <dbReference type="ARBA" id="ARBA00023125"/>
    </source>
</evidence>
<name>A0A7E5W3G0_TRINI</name>
<feature type="compositionally biased region" description="Basic residues" evidence="5">
    <location>
        <begin position="61"/>
        <end position="71"/>
    </location>
</feature>
<dbReference type="InterPro" id="IPR036910">
    <property type="entry name" value="HMG_box_dom_sf"/>
</dbReference>
<dbReference type="InParanoid" id="A0A7E5W3G0"/>
<proteinExistence type="predicted"/>